<organism evidence="3 4">
    <name type="scientific">Brucella ceti str. Cudo</name>
    <dbReference type="NCBI Taxonomy" id="595497"/>
    <lineage>
        <taxon>Bacteria</taxon>
        <taxon>Pseudomonadati</taxon>
        <taxon>Pseudomonadota</taxon>
        <taxon>Alphaproteobacteria</taxon>
        <taxon>Hyphomicrobiales</taxon>
        <taxon>Brucellaceae</taxon>
        <taxon>Brucella/Ochrobactrum group</taxon>
        <taxon>Brucella</taxon>
    </lineage>
</organism>
<accession>C0G4M0</accession>
<proteinExistence type="inferred from homology"/>
<reference evidence="3 4" key="1">
    <citation type="submission" date="2009-03" db="EMBL/GenBank/DDBJ databases">
        <authorList>
            <person name="Setubal J.C."/>
            <person name="Boyle S."/>
            <person name="Crasta O.R."/>
            <person name="Gillespie J.J."/>
            <person name="Kenyon R.W."/>
            <person name="Lu J."/>
            <person name="Mane S."/>
            <person name="Nagrani S."/>
            <person name="Shallom J.M."/>
            <person name="Shallom S."/>
            <person name="Shukla M."/>
            <person name="Snyder E.E."/>
            <person name="Sobral B.W."/>
            <person name="Wattam A.R."/>
            <person name="Will R."/>
            <person name="Williams K."/>
            <person name="Yoo H."/>
            <person name="Bruce D.H."/>
            <person name="Detter C."/>
            <person name="Munk C."/>
            <person name="Brettin T.S."/>
            <person name="Ficht T."/>
        </authorList>
    </citation>
    <scope>NUCLEOTIDE SEQUENCE [LARGE SCALE GENOMIC DNA]</scope>
    <source>
        <strain evidence="3 4">Cudo</strain>
    </source>
</reference>
<evidence type="ECO:0000313" key="3">
    <source>
        <dbReference type="EMBL" id="EEH15685.1"/>
    </source>
</evidence>
<protein>
    <recommendedName>
        <fullName evidence="2">UPF0301 protein BCETI_1000643</fullName>
    </recommendedName>
</protein>
<dbReference type="AlphaFoldDB" id="C0G4M0"/>
<dbReference type="Gene3D" id="3.40.1740.10">
    <property type="entry name" value="VC0467-like"/>
    <property type="match status" value="1"/>
</dbReference>
<dbReference type="InterPro" id="IPR003774">
    <property type="entry name" value="AlgH-like"/>
</dbReference>
<dbReference type="SUPFAM" id="SSF143456">
    <property type="entry name" value="VC0467-like"/>
    <property type="match status" value="1"/>
</dbReference>
<dbReference type="EMBL" id="ACJD01000001">
    <property type="protein sequence ID" value="EEH15685.1"/>
    <property type="molecule type" value="Genomic_DNA"/>
</dbReference>
<dbReference type="HAMAP" id="MF_00758">
    <property type="entry name" value="UPF0301"/>
    <property type="match status" value="1"/>
</dbReference>
<evidence type="ECO:0000313" key="4">
    <source>
        <dbReference type="Proteomes" id="UP000003678"/>
    </source>
</evidence>
<gene>
    <name evidence="3" type="ORF">BCETI_1000643</name>
</gene>
<evidence type="ECO:0000256" key="2">
    <source>
        <dbReference type="HAMAP-Rule" id="MF_00758"/>
    </source>
</evidence>
<name>C0G4M0_9HYPH</name>
<dbReference type="NCBIfam" id="NF001268">
    <property type="entry name" value="PRK00228.1-4"/>
    <property type="match status" value="1"/>
</dbReference>
<dbReference type="Proteomes" id="UP000003678">
    <property type="component" value="Unassembled WGS sequence"/>
</dbReference>
<evidence type="ECO:0000256" key="1">
    <source>
        <dbReference type="ARBA" id="ARBA00009600"/>
    </source>
</evidence>
<sequence length="210" mass="23115">MLSLATFFITMTTHRKPSQEQGFLNGQFLLAMPGMSDERFARSVVYICAHSDEGAMGFIINQLQPVQFPDLLRQIGVIGEEDLIILPDRAQHMVVRNGGPVDRTRGFVLHSDDYMVDSTMPVSDDVCLTATVDILRAIYGGGGPERALMALGYSGWAPGQLEMEVAENGWLTCDAPLDMLFDSDIEGKYSRLMLHMGIDMSRLVSDAGHA</sequence>
<comment type="caution">
    <text evidence="3">The sequence shown here is derived from an EMBL/GenBank/DDBJ whole genome shotgun (WGS) entry which is preliminary data.</text>
</comment>
<dbReference type="PANTHER" id="PTHR30327">
    <property type="entry name" value="UNCHARACTERIZED PROTEIN YQGE"/>
    <property type="match status" value="1"/>
</dbReference>
<dbReference type="GO" id="GO:0005829">
    <property type="term" value="C:cytosol"/>
    <property type="evidence" value="ECO:0007669"/>
    <property type="project" value="TreeGrafter"/>
</dbReference>
<dbReference type="Pfam" id="PF02622">
    <property type="entry name" value="DUF179"/>
    <property type="match status" value="1"/>
</dbReference>
<dbReference type="PANTHER" id="PTHR30327:SF1">
    <property type="entry name" value="UPF0301 PROTEIN YQGE"/>
    <property type="match status" value="1"/>
</dbReference>
<comment type="similarity">
    <text evidence="1 2">Belongs to the UPF0301 (AlgH) family.</text>
</comment>